<keyword evidence="4" id="KW-1185">Reference proteome</keyword>
<reference evidence="4" key="1">
    <citation type="journal article" date="2019" name="Int. J. Syst. Evol. Microbiol.">
        <title>The Global Catalogue of Microorganisms (GCM) 10K type strain sequencing project: providing services to taxonomists for standard genome sequencing and annotation.</title>
        <authorList>
            <consortium name="The Broad Institute Genomics Platform"/>
            <consortium name="The Broad Institute Genome Sequencing Center for Infectious Disease"/>
            <person name="Wu L."/>
            <person name="Ma J."/>
        </authorList>
    </citation>
    <scope>NUCLEOTIDE SEQUENCE [LARGE SCALE GENOMIC DNA]</scope>
    <source>
        <strain evidence="4">JCM 16904</strain>
    </source>
</reference>
<dbReference type="InterPro" id="IPR010499">
    <property type="entry name" value="AraC_E-bd"/>
</dbReference>
<dbReference type="CDD" id="cd01107">
    <property type="entry name" value="HTH_BmrR"/>
    <property type="match status" value="1"/>
</dbReference>
<dbReference type="RefSeq" id="WP_344896783.1">
    <property type="nucleotide sequence ID" value="NZ_BAAAZP010000238.1"/>
</dbReference>
<keyword evidence="1" id="KW-0238">DNA-binding</keyword>
<evidence type="ECO:0000256" key="1">
    <source>
        <dbReference type="ARBA" id="ARBA00023125"/>
    </source>
</evidence>
<dbReference type="Gene3D" id="1.10.1660.10">
    <property type="match status" value="1"/>
</dbReference>
<accession>A0ABP7EJC2</accession>
<dbReference type="Proteomes" id="UP001500902">
    <property type="component" value="Unassembled WGS sequence"/>
</dbReference>
<dbReference type="Pfam" id="PF13411">
    <property type="entry name" value="MerR_1"/>
    <property type="match status" value="1"/>
</dbReference>
<dbReference type="InterPro" id="IPR009061">
    <property type="entry name" value="DNA-bd_dom_put_sf"/>
</dbReference>
<comment type="caution">
    <text evidence="3">The sequence shown here is derived from an EMBL/GenBank/DDBJ whole genome shotgun (WGS) entry which is preliminary data.</text>
</comment>
<feature type="domain" description="HTH merR-type" evidence="2">
    <location>
        <begin position="1"/>
        <end position="71"/>
    </location>
</feature>
<dbReference type="InterPro" id="IPR047057">
    <property type="entry name" value="MerR_fam"/>
</dbReference>
<dbReference type="EMBL" id="BAAAZP010000238">
    <property type="protein sequence ID" value="GAA3718976.1"/>
    <property type="molecule type" value="Genomic_DNA"/>
</dbReference>
<dbReference type="Gene3D" id="3.20.80.10">
    <property type="entry name" value="Regulatory factor, effector binding domain"/>
    <property type="match status" value="1"/>
</dbReference>
<dbReference type="InterPro" id="IPR011256">
    <property type="entry name" value="Reg_factor_effector_dom_sf"/>
</dbReference>
<organism evidence="3 4">
    <name type="scientific">Nonomuraea antimicrobica</name>
    <dbReference type="NCBI Taxonomy" id="561173"/>
    <lineage>
        <taxon>Bacteria</taxon>
        <taxon>Bacillati</taxon>
        <taxon>Actinomycetota</taxon>
        <taxon>Actinomycetes</taxon>
        <taxon>Streptosporangiales</taxon>
        <taxon>Streptosporangiaceae</taxon>
        <taxon>Nonomuraea</taxon>
    </lineage>
</organism>
<dbReference type="InterPro" id="IPR000551">
    <property type="entry name" value="MerR-type_HTH_dom"/>
</dbReference>
<sequence>MFSIGEFARLGLVSVRMLRHYDAIGLLRPAHVDPVTGYRSYQAEQLARLNRIVAIKDLGFTLEQVRAILDEKVSTEELHGMVRLRRAQLEERINADLDRLRSVEARLRTIETEGRMRTAEVVLKRVNPVRVARLSARAASYDGADIGPVIGPLFGELCRRVEDACLRITGPGIAHYREEDDGSVMVHACLPVNVAPGQVGRHDFEVTGLPGIETAATIIHHGPMEAVGPTFQALAHWIEETGHRSRDLAREVSLHCPDDRDAWVTELQIEVS</sequence>
<evidence type="ECO:0000313" key="3">
    <source>
        <dbReference type="EMBL" id="GAA3718976.1"/>
    </source>
</evidence>
<dbReference type="SUPFAM" id="SSF46955">
    <property type="entry name" value="Putative DNA-binding domain"/>
    <property type="match status" value="1"/>
</dbReference>
<dbReference type="PANTHER" id="PTHR30204">
    <property type="entry name" value="REDOX-CYCLING DRUG-SENSING TRANSCRIPTIONAL ACTIVATOR SOXR"/>
    <property type="match status" value="1"/>
</dbReference>
<dbReference type="SMART" id="SM00422">
    <property type="entry name" value="HTH_MERR"/>
    <property type="match status" value="1"/>
</dbReference>
<dbReference type="PANTHER" id="PTHR30204:SF97">
    <property type="entry name" value="MERR FAMILY REGULATORY PROTEIN"/>
    <property type="match status" value="1"/>
</dbReference>
<dbReference type="SMART" id="SM00871">
    <property type="entry name" value="AraC_E_bind"/>
    <property type="match status" value="1"/>
</dbReference>
<dbReference type="PROSITE" id="PS50937">
    <property type="entry name" value="HTH_MERR_2"/>
    <property type="match status" value="1"/>
</dbReference>
<protein>
    <submittedName>
        <fullName evidence="3">MerR family transcriptional regulator</fullName>
    </submittedName>
</protein>
<gene>
    <name evidence="3" type="ORF">GCM10022224_100990</name>
</gene>
<name>A0ABP7EJC2_9ACTN</name>
<evidence type="ECO:0000259" key="2">
    <source>
        <dbReference type="PROSITE" id="PS50937"/>
    </source>
</evidence>
<proteinExistence type="predicted"/>
<evidence type="ECO:0000313" key="4">
    <source>
        <dbReference type="Proteomes" id="UP001500902"/>
    </source>
</evidence>
<dbReference type="SUPFAM" id="SSF55136">
    <property type="entry name" value="Probable bacterial effector-binding domain"/>
    <property type="match status" value="1"/>
</dbReference>